<reference evidence="1 2" key="1">
    <citation type="journal article" date="2023" name="Science">
        <title>Complex scaffold remodeling in plant triterpene biosynthesis.</title>
        <authorList>
            <person name="De La Pena R."/>
            <person name="Hodgson H."/>
            <person name="Liu J.C."/>
            <person name="Stephenson M.J."/>
            <person name="Martin A.C."/>
            <person name="Owen C."/>
            <person name="Harkess A."/>
            <person name="Leebens-Mack J."/>
            <person name="Jimenez L.E."/>
            <person name="Osbourn A."/>
            <person name="Sattely E.S."/>
        </authorList>
    </citation>
    <scope>NUCLEOTIDE SEQUENCE [LARGE SCALE GENOMIC DNA]</scope>
    <source>
        <strain evidence="2">cv. JPN11</strain>
        <tissue evidence="1">Leaf</tissue>
    </source>
</reference>
<keyword evidence="2" id="KW-1185">Reference proteome</keyword>
<gene>
    <name evidence="1" type="ORF">OWV82_005720</name>
</gene>
<dbReference type="Proteomes" id="UP001164539">
    <property type="component" value="Chromosome 3"/>
</dbReference>
<accession>A0ACC1YGN8</accession>
<evidence type="ECO:0000313" key="1">
    <source>
        <dbReference type="EMBL" id="KAJ4722174.1"/>
    </source>
</evidence>
<organism evidence="1 2">
    <name type="scientific">Melia azedarach</name>
    <name type="common">Chinaberry tree</name>
    <dbReference type="NCBI Taxonomy" id="155640"/>
    <lineage>
        <taxon>Eukaryota</taxon>
        <taxon>Viridiplantae</taxon>
        <taxon>Streptophyta</taxon>
        <taxon>Embryophyta</taxon>
        <taxon>Tracheophyta</taxon>
        <taxon>Spermatophyta</taxon>
        <taxon>Magnoliopsida</taxon>
        <taxon>eudicotyledons</taxon>
        <taxon>Gunneridae</taxon>
        <taxon>Pentapetalae</taxon>
        <taxon>rosids</taxon>
        <taxon>malvids</taxon>
        <taxon>Sapindales</taxon>
        <taxon>Meliaceae</taxon>
        <taxon>Melia</taxon>
    </lineage>
</organism>
<proteinExistence type="predicted"/>
<dbReference type="EMBL" id="CM051396">
    <property type="protein sequence ID" value="KAJ4722174.1"/>
    <property type="molecule type" value="Genomic_DNA"/>
</dbReference>
<evidence type="ECO:0000313" key="2">
    <source>
        <dbReference type="Proteomes" id="UP001164539"/>
    </source>
</evidence>
<protein>
    <submittedName>
        <fullName evidence="1">Uncharacterized protein</fullName>
    </submittedName>
</protein>
<comment type="caution">
    <text evidence="1">The sequence shown here is derived from an EMBL/GenBank/DDBJ whole genome shotgun (WGS) entry which is preliminary data.</text>
</comment>
<sequence length="160" mass="17850">MPKPSHRCLEKATESRARRTINIFKVLVIGAYFFTNAPNSDSLSSNLDGLSNSFANPVKKKQSYSSLFCCIAIQEKRQELCTYRQHPITVHSCGNPVSNANDCASSKVFADDFLNHRISLRTNGSCCLIKKQYLAAFEHDSSKARKLSLTHTPVLSITNH</sequence>
<name>A0ACC1YGN8_MELAZ</name>